<evidence type="ECO:0000313" key="5">
    <source>
        <dbReference type="Proteomes" id="UP000700212"/>
    </source>
</evidence>
<dbReference type="InterPro" id="IPR024654">
    <property type="entry name" value="Calcineurin-like_PHP_lpxH"/>
</dbReference>
<reference evidence="4" key="1">
    <citation type="journal article" date="2021" name="PeerJ">
        <title>Extensive microbial diversity within the chicken gut microbiome revealed by metagenomics and culture.</title>
        <authorList>
            <person name="Gilroy R."/>
            <person name="Ravi A."/>
            <person name="Getino M."/>
            <person name="Pursley I."/>
            <person name="Horton D.L."/>
            <person name="Alikhan N.F."/>
            <person name="Baker D."/>
            <person name="Gharbi K."/>
            <person name="Hall N."/>
            <person name="Watson M."/>
            <person name="Adriaenssens E.M."/>
            <person name="Foster-Nyarko E."/>
            <person name="Jarju S."/>
            <person name="Secka A."/>
            <person name="Antonio M."/>
            <person name="Oren A."/>
            <person name="Chaudhuri R.R."/>
            <person name="La Ragione R."/>
            <person name="Hildebrand F."/>
            <person name="Pallen M.J."/>
        </authorList>
    </citation>
    <scope>NUCLEOTIDE SEQUENCE</scope>
    <source>
        <strain evidence="4">CHK160-4876</strain>
    </source>
</reference>
<dbReference type="EC" id="3.1.4.-" evidence="2"/>
<evidence type="ECO:0000256" key="1">
    <source>
        <dbReference type="ARBA" id="ARBA00008950"/>
    </source>
</evidence>
<dbReference type="InterPro" id="IPR029052">
    <property type="entry name" value="Metallo-depent_PP-like"/>
</dbReference>
<comment type="similarity">
    <text evidence="1 2">Belongs to the metallophosphoesterase superfamily. YfcE family.</text>
</comment>
<organism evidence="4 5">
    <name type="scientific">Metalysinibacillus jejuensis</name>
    <dbReference type="NCBI Taxonomy" id="914327"/>
    <lineage>
        <taxon>Bacteria</taxon>
        <taxon>Bacillati</taxon>
        <taxon>Bacillota</taxon>
        <taxon>Bacilli</taxon>
        <taxon>Bacillales</taxon>
        <taxon>Caryophanaceae</taxon>
        <taxon>Metalysinibacillus</taxon>
    </lineage>
</organism>
<dbReference type="Pfam" id="PF12850">
    <property type="entry name" value="Metallophos_2"/>
    <property type="match status" value="1"/>
</dbReference>
<accession>A0A921NEC0</accession>
<dbReference type="NCBIfam" id="TIGR00040">
    <property type="entry name" value="yfcE"/>
    <property type="match status" value="1"/>
</dbReference>
<gene>
    <name evidence="4" type="ORF">K8V30_09845</name>
</gene>
<dbReference type="OrthoDB" id="9800565at2"/>
<dbReference type="Proteomes" id="UP000700212">
    <property type="component" value="Unassembled WGS sequence"/>
</dbReference>
<dbReference type="GO" id="GO:0016787">
    <property type="term" value="F:hydrolase activity"/>
    <property type="evidence" value="ECO:0007669"/>
    <property type="project" value="UniProtKB-UniRule"/>
</dbReference>
<dbReference type="SUPFAM" id="SSF56300">
    <property type="entry name" value="Metallo-dependent phosphatases"/>
    <property type="match status" value="1"/>
</dbReference>
<proteinExistence type="inferred from homology"/>
<evidence type="ECO:0000259" key="3">
    <source>
        <dbReference type="Pfam" id="PF12850"/>
    </source>
</evidence>
<evidence type="ECO:0000313" key="4">
    <source>
        <dbReference type="EMBL" id="HJH11968.1"/>
    </source>
</evidence>
<protein>
    <recommendedName>
        <fullName evidence="2">Phosphoesterase</fullName>
        <ecNumber evidence="2">3.1.4.-</ecNumber>
    </recommendedName>
</protein>
<dbReference type="InterPro" id="IPR041802">
    <property type="entry name" value="MPP_YfcE"/>
</dbReference>
<dbReference type="Gene3D" id="3.60.21.10">
    <property type="match status" value="1"/>
</dbReference>
<dbReference type="GO" id="GO:0046872">
    <property type="term" value="F:metal ion binding"/>
    <property type="evidence" value="ECO:0007669"/>
    <property type="project" value="UniProtKB-KW"/>
</dbReference>
<evidence type="ECO:0000256" key="2">
    <source>
        <dbReference type="RuleBase" id="RU362039"/>
    </source>
</evidence>
<sequence>MKLVIMSDTHGNTTLIEQIKEQYADATFIHCGDSELQHNMSVLEDIHIVRGNCDMDCELPDEKVIELGQTKILVVHGHYHHVDRTPLNLVYRAKELGATIVCFGHTHIAGAEWIDDVLLINPGSLTSSRSAYKESYAVAVYEEQWHVQFINVNGEKKR</sequence>
<reference evidence="4" key="2">
    <citation type="submission" date="2021-09" db="EMBL/GenBank/DDBJ databases">
        <authorList>
            <person name="Gilroy R."/>
        </authorList>
    </citation>
    <scope>NUCLEOTIDE SEQUENCE</scope>
    <source>
        <strain evidence="4">CHK160-4876</strain>
    </source>
</reference>
<name>A0A921NEC0_9BACL</name>
<dbReference type="EMBL" id="DYTV01000131">
    <property type="protein sequence ID" value="HJH11968.1"/>
    <property type="molecule type" value="Genomic_DNA"/>
</dbReference>
<comment type="cofactor">
    <cofactor evidence="2">
        <name>a divalent metal cation</name>
        <dbReference type="ChEBI" id="CHEBI:60240"/>
    </cofactor>
</comment>
<dbReference type="RefSeq" id="WP_108308148.1">
    <property type="nucleotide sequence ID" value="NZ_QAFW01000057.1"/>
</dbReference>
<dbReference type="CDD" id="cd00841">
    <property type="entry name" value="MPP_YfcE"/>
    <property type="match status" value="1"/>
</dbReference>
<dbReference type="PANTHER" id="PTHR11124">
    <property type="entry name" value="VACUOLAR SORTING PROTEIN VPS29"/>
    <property type="match status" value="1"/>
</dbReference>
<keyword evidence="2" id="KW-0479">Metal-binding</keyword>
<comment type="caution">
    <text evidence="4">The sequence shown here is derived from an EMBL/GenBank/DDBJ whole genome shotgun (WGS) entry which is preliminary data.</text>
</comment>
<dbReference type="InterPro" id="IPR000979">
    <property type="entry name" value="Phosphodiesterase_MJ0936/Vps29"/>
</dbReference>
<dbReference type="AlphaFoldDB" id="A0A921NEC0"/>
<feature type="domain" description="Calcineurin-like phosphoesterase" evidence="3">
    <location>
        <begin position="1"/>
        <end position="142"/>
    </location>
</feature>